<evidence type="ECO:0000313" key="1">
    <source>
        <dbReference type="EMBL" id="RIA22678.1"/>
    </source>
</evidence>
<comment type="caution">
    <text evidence="1">The sequence shown here is derived from an EMBL/GenBank/DDBJ whole genome shotgun (WGS) entry which is preliminary data.</text>
</comment>
<reference evidence="1 2" key="1">
    <citation type="submission" date="2018-08" db="EMBL/GenBank/DDBJ databases">
        <title>Genome sequencing of rice bacterial endophytes.</title>
        <authorList>
            <person name="Venturi V."/>
        </authorList>
    </citation>
    <scope>NUCLEOTIDE SEQUENCE [LARGE SCALE GENOMIC DNA]</scope>
    <source>
        <strain evidence="1 2">E1205</strain>
    </source>
</reference>
<sequence length="188" mass="19654">MAQVKFFKVTSLPGSLEPDSFYYVENGSYAESYLTNAAGVARAVGNSAMINALIAAALAGWEGASNSVEIVDDIAARDALIDTLEVNAMILVVDASADPTVDAGSALYAYDATADQTYKIAEYESMDVVLSWASLVDGPSSTPAQIDSAVGQAHSHSNKATLDLIGADAEGMTYAGQGVTTRWANNNW</sequence>
<dbReference type="EMBL" id="QXDA01000004">
    <property type="protein sequence ID" value="RIA22678.1"/>
    <property type="molecule type" value="Genomic_DNA"/>
</dbReference>
<dbReference type="Proteomes" id="UP000265836">
    <property type="component" value="Unassembled WGS sequence"/>
</dbReference>
<protein>
    <submittedName>
        <fullName evidence="1">Uncharacterized protein</fullName>
    </submittedName>
</protein>
<dbReference type="RefSeq" id="WP_119693827.1">
    <property type="nucleotide sequence ID" value="NZ_QXDA01000004.1"/>
</dbReference>
<organism evidence="1 2">
    <name type="scientific">Ectopseudomonas oleovorans</name>
    <name type="common">Pseudomonas oleovorans</name>
    <dbReference type="NCBI Taxonomy" id="301"/>
    <lineage>
        <taxon>Bacteria</taxon>
        <taxon>Pseudomonadati</taxon>
        <taxon>Pseudomonadota</taxon>
        <taxon>Gammaproteobacteria</taxon>
        <taxon>Pseudomonadales</taxon>
        <taxon>Pseudomonadaceae</taxon>
        <taxon>Ectopseudomonas</taxon>
    </lineage>
</organism>
<accession>A0A397MG69</accession>
<proteinExistence type="predicted"/>
<name>A0A397MG69_ECTOL</name>
<gene>
    <name evidence="1" type="ORF">DFO61_3368</name>
</gene>
<dbReference type="AlphaFoldDB" id="A0A397MG69"/>
<evidence type="ECO:0000313" key="2">
    <source>
        <dbReference type="Proteomes" id="UP000265836"/>
    </source>
</evidence>